<dbReference type="GO" id="GO:0006508">
    <property type="term" value="P:proteolysis"/>
    <property type="evidence" value="ECO:0007669"/>
    <property type="project" value="InterPro"/>
</dbReference>
<gene>
    <name evidence="3" type="ORF">NEMVEDRAFT_v1g200723</name>
</gene>
<dbReference type="EMBL" id="DS469529">
    <property type="protein sequence ID" value="EDO46221.1"/>
    <property type="molecule type" value="Genomic_DNA"/>
</dbReference>
<dbReference type="PANTHER" id="PTHR11905">
    <property type="entry name" value="ADAM A DISINTEGRIN AND METALLOPROTEASE DOMAIN"/>
    <property type="match status" value="1"/>
</dbReference>
<dbReference type="FunCoup" id="A7RQT3">
    <property type="interactions" value="30"/>
</dbReference>
<evidence type="ECO:0000259" key="2">
    <source>
        <dbReference type="PROSITE" id="PS50215"/>
    </source>
</evidence>
<dbReference type="InParanoid" id="A7RQT3"/>
<evidence type="ECO:0000313" key="3">
    <source>
        <dbReference type="EMBL" id="EDO46221.1"/>
    </source>
</evidence>
<dbReference type="HOGENOM" id="CLU_781439_0_0_1"/>
<name>A7RQT3_NEMVE</name>
<proteinExistence type="predicted"/>
<protein>
    <recommendedName>
        <fullName evidence="2">Peptidase M12B domain-containing protein</fullName>
    </recommendedName>
</protein>
<sequence>MIRISRKTRNNINHLYYLEGVALDFVEEIKYLGVTITRDLRWNRHVAETIYKRINIRIVLGAAEIWTDRNKVKRKSDVSFPLLEDLEKYRKDILRKKFPTHDNAQLLCNDGWDDRTGGLAGLYHMCTPKSCAIDANCQEKDLCCEPKICKLKPGLQCSDLNHRCCANCLVMTISSVALSAPDWDFVSGYYLYYSTDGESWKAYIEQDEQAKLNSTFLHEMSFLCLCNEGSKDATSHCYIGRCTDTLNTQCTDLWGSAARSADKACYEKYNKKGRKYGTCDPSTSTPCAQSDVLCGQLQCLDTVNYKPAVIDFGSCYLRKSIGKGVKCSVAKLKSADNVGLGMVRDGTTCGSNKVA</sequence>
<accession>A7RQT3</accession>
<dbReference type="InterPro" id="IPR001590">
    <property type="entry name" value="Peptidase_M12B"/>
</dbReference>
<evidence type="ECO:0000256" key="1">
    <source>
        <dbReference type="PROSITE-ProRule" id="PRU00276"/>
    </source>
</evidence>
<keyword evidence="4" id="KW-1185">Reference proteome</keyword>
<dbReference type="Gene3D" id="3.40.390.10">
    <property type="entry name" value="Collagenase (Catalytic Domain)"/>
    <property type="match status" value="1"/>
</dbReference>
<dbReference type="InterPro" id="IPR006586">
    <property type="entry name" value="ADAM_Cys-rich"/>
</dbReference>
<dbReference type="SMART" id="SM00608">
    <property type="entry name" value="ACR"/>
    <property type="match status" value="1"/>
</dbReference>
<dbReference type="InterPro" id="IPR024079">
    <property type="entry name" value="MetalloPept_cat_dom_sf"/>
</dbReference>
<dbReference type="SUPFAM" id="SSF55486">
    <property type="entry name" value="Metalloproteases ('zincins'), catalytic domain"/>
    <property type="match status" value="1"/>
</dbReference>
<feature type="domain" description="Peptidase M12B" evidence="2">
    <location>
        <begin position="46"/>
        <end position="129"/>
    </location>
</feature>
<dbReference type="Pfam" id="PF01421">
    <property type="entry name" value="Reprolysin"/>
    <property type="match status" value="1"/>
</dbReference>
<dbReference type="AlphaFoldDB" id="A7RQT3"/>
<dbReference type="Pfam" id="PF08516">
    <property type="entry name" value="ADAM_CR"/>
    <property type="match status" value="1"/>
</dbReference>
<dbReference type="PhylomeDB" id="A7RQT3"/>
<dbReference type="Proteomes" id="UP000001593">
    <property type="component" value="Unassembled WGS sequence"/>
</dbReference>
<dbReference type="PANTHER" id="PTHR11905:SF159">
    <property type="entry name" value="ADAM METALLOPROTEASE"/>
    <property type="match status" value="1"/>
</dbReference>
<dbReference type="GO" id="GO:0004222">
    <property type="term" value="F:metalloendopeptidase activity"/>
    <property type="evidence" value="ECO:0007669"/>
    <property type="project" value="InterPro"/>
</dbReference>
<evidence type="ECO:0000313" key="4">
    <source>
        <dbReference type="Proteomes" id="UP000001593"/>
    </source>
</evidence>
<reference evidence="3 4" key="1">
    <citation type="journal article" date="2007" name="Science">
        <title>Sea anemone genome reveals ancestral eumetazoan gene repertoire and genomic organization.</title>
        <authorList>
            <person name="Putnam N.H."/>
            <person name="Srivastava M."/>
            <person name="Hellsten U."/>
            <person name="Dirks B."/>
            <person name="Chapman J."/>
            <person name="Salamov A."/>
            <person name="Terry A."/>
            <person name="Shapiro H."/>
            <person name="Lindquist E."/>
            <person name="Kapitonov V.V."/>
            <person name="Jurka J."/>
            <person name="Genikhovich G."/>
            <person name="Grigoriev I.V."/>
            <person name="Lucas S.M."/>
            <person name="Steele R.E."/>
            <person name="Finnerty J.R."/>
            <person name="Technau U."/>
            <person name="Martindale M.Q."/>
            <person name="Rokhsar D.S."/>
        </authorList>
    </citation>
    <scope>NUCLEOTIDE SEQUENCE [LARGE SCALE GENOMIC DNA]</scope>
    <source>
        <strain evidence="4">CH2 X CH6</strain>
    </source>
</reference>
<dbReference type="PROSITE" id="PS50215">
    <property type="entry name" value="ADAM_MEPRO"/>
    <property type="match status" value="1"/>
</dbReference>
<dbReference type="eggNOG" id="KOG3607">
    <property type="taxonomic scope" value="Eukaryota"/>
</dbReference>
<comment type="caution">
    <text evidence="1">Lacks conserved residue(s) required for the propagation of feature annotation.</text>
</comment>
<organism evidence="3 4">
    <name type="scientific">Nematostella vectensis</name>
    <name type="common">Starlet sea anemone</name>
    <dbReference type="NCBI Taxonomy" id="45351"/>
    <lineage>
        <taxon>Eukaryota</taxon>
        <taxon>Metazoa</taxon>
        <taxon>Cnidaria</taxon>
        <taxon>Anthozoa</taxon>
        <taxon>Hexacorallia</taxon>
        <taxon>Actiniaria</taxon>
        <taxon>Edwardsiidae</taxon>
        <taxon>Nematostella</taxon>
    </lineage>
</organism>